<feature type="region of interest" description="Disordered" evidence="2">
    <location>
        <begin position="302"/>
        <end position="326"/>
    </location>
</feature>
<accession>A0A840X8Q8</accession>
<feature type="compositionally biased region" description="Low complexity" evidence="2">
    <location>
        <begin position="302"/>
        <end position="317"/>
    </location>
</feature>
<dbReference type="OrthoDB" id="5105562at2"/>
<name>A0A840X8Q8_9MICO</name>
<evidence type="ECO:0000256" key="1">
    <source>
        <dbReference type="SAM" id="Coils"/>
    </source>
</evidence>
<dbReference type="AlphaFoldDB" id="A0A840X8Q8"/>
<protein>
    <submittedName>
        <fullName evidence="4">Chromosome segregation ATPase</fullName>
    </submittedName>
</protein>
<keyword evidence="1" id="KW-0175">Coiled coil</keyword>
<evidence type="ECO:0000313" key="5">
    <source>
        <dbReference type="Proteomes" id="UP000552883"/>
    </source>
</evidence>
<gene>
    <name evidence="4" type="ORF">BJ959_001070</name>
</gene>
<keyword evidence="3" id="KW-1133">Transmembrane helix</keyword>
<keyword evidence="3" id="KW-0472">Membrane</keyword>
<keyword evidence="5" id="KW-1185">Reference proteome</keyword>
<dbReference type="Proteomes" id="UP000552883">
    <property type="component" value="Unassembled WGS sequence"/>
</dbReference>
<evidence type="ECO:0000313" key="4">
    <source>
        <dbReference type="EMBL" id="MBB5617574.1"/>
    </source>
</evidence>
<sequence>MELIGGLVGGLIAAGGTVLVVTAAVLVGGIVVVSRRRARPAQVSASIRRRAGSALVRADDRLAEGEADVEFAVAQFGERAAQDYRGALRRAQSDRDEIFRLHRMIDDEPDAGLANRERADRIVMLADRIERALDEQARSFRERRSLESTAPERLERLRTRIAEARGRLAAATTQRDALIERHARSALGPAVDAPERAARALDRAEAQAADAAPGSTAAASSVMATIADAERLLYAAEEALEQVDAAAARLADAVAALQGLRDDARAARTEALEAAATAPDGETGAAITAAVAQLDAAVAATGAGPAGGSSASGAVAGSAGGDADRPSDPLELLDELREAMDAVELALASSRTQAQRLAHAREAYHAARVQTEAQILAARDALGSGGSAGARARLEEAVDELRASRSLLDTDPVGALDAVRRALTHARDAEVLARY</sequence>
<reference evidence="4 5" key="1">
    <citation type="submission" date="2020-08" db="EMBL/GenBank/DDBJ databases">
        <title>Sequencing the genomes of 1000 actinobacteria strains.</title>
        <authorList>
            <person name="Klenk H.-P."/>
        </authorList>
    </citation>
    <scope>NUCLEOTIDE SEQUENCE [LARGE SCALE GENOMIC DNA]</scope>
    <source>
        <strain evidence="4 5">DSM 23889</strain>
    </source>
</reference>
<dbReference type="EMBL" id="JACHBS010000001">
    <property type="protein sequence ID" value="MBB5617574.1"/>
    <property type="molecule type" value="Genomic_DNA"/>
</dbReference>
<dbReference type="RefSeq" id="WP_153981724.1">
    <property type="nucleotide sequence ID" value="NZ_JACHBS010000001.1"/>
</dbReference>
<feature type="coiled-coil region" evidence="1">
    <location>
        <begin position="154"/>
        <end position="181"/>
    </location>
</feature>
<feature type="coiled-coil region" evidence="1">
    <location>
        <begin position="226"/>
        <end position="270"/>
    </location>
</feature>
<evidence type="ECO:0000256" key="2">
    <source>
        <dbReference type="SAM" id="MobiDB-lite"/>
    </source>
</evidence>
<evidence type="ECO:0000256" key="3">
    <source>
        <dbReference type="SAM" id="Phobius"/>
    </source>
</evidence>
<comment type="caution">
    <text evidence="4">The sequence shown here is derived from an EMBL/GenBank/DDBJ whole genome shotgun (WGS) entry which is preliminary data.</text>
</comment>
<keyword evidence="3" id="KW-0812">Transmembrane</keyword>
<proteinExistence type="predicted"/>
<organism evidence="4 5">
    <name type="scientific">Microcella frigidaquae</name>
    <dbReference type="NCBI Taxonomy" id="424758"/>
    <lineage>
        <taxon>Bacteria</taxon>
        <taxon>Bacillati</taxon>
        <taxon>Actinomycetota</taxon>
        <taxon>Actinomycetes</taxon>
        <taxon>Micrococcales</taxon>
        <taxon>Microbacteriaceae</taxon>
        <taxon>Microcella</taxon>
    </lineage>
</organism>
<feature type="transmembrane region" description="Helical" evidence="3">
    <location>
        <begin position="6"/>
        <end position="33"/>
    </location>
</feature>